<feature type="transmembrane region" description="Helical" evidence="7">
    <location>
        <begin position="50"/>
        <end position="75"/>
    </location>
</feature>
<evidence type="ECO:0000256" key="7">
    <source>
        <dbReference type="SAM" id="Phobius"/>
    </source>
</evidence>
<keyword evidence="10" id="KW-1185">Reference proteome</keyword>
<dbReference type="InterPro" id="IPR052337">
    <property type="entry name" value="SAT4-like"/>
</dbReference>
<evidence type="ECO:0000259" key="8">
    <source>
        <dbReference type="Pfam" id="PF20684"/>
    </source>
</evidence>
<accession>A0A136J762</accession>
<dbReference type="PANTHER" id="PTHR33048">
    <property type="entry name" value="PTH11-LIKE INTEGRAL MEMBRANE PROTEIN (AFU_ORTHOLOGUE AFUA_5G11245)"/>
    <property type="match status" value="1"/>
</dbReference>
<comment type="similarity">
    <text evidence="5">Belongs to the SAT4 family.</text>
</comment>
<dbReference type="Pfam" id="PF20684">
    <property type="entry name" value="Fung_rhodopsin"/>
    <property type="match status" value="1"/>
</dbReference>
<keyword evidence="4 7" id="KW-0472">Membrane</keyword>
<evidence type="ECO:0000313" key="10">
    <source>
        <dbReference type="Proteomes" id="UP000070501"/>
    </source>
</evidence>
<dbReference type="GO" id="GO:0016020">
    <property type="term" value="C:membrane"/>
    <property type="evidence" value="ECO:0007669"/>
    <property type="project" value="UniProtKB-SubCell"/>
</dbReference>
<dbReference type="STRING" id="196109.A0A136J762"/>
<dbReference type="OrthoDB" id="4682787at2759"/>
<keyword evidence="3 7" id="KW-1133">Transmembrane helix</keyword>
<name>A0A136J762_9PEZI</name>
<feature type="compositionally biased region" description="Polar residues" evidence="6">
    <location>
        <begin position="336"/>
        <end position="360"/>
    </location>
</feature>
<feature type="region of interest" description="Disordered" evidence="6">
    <location>
        <begin position="291"/>
        <end position="397"/>
    </location>
</feature>
<feature type="transmembrane region" description="Helical" evidence="7">
    <location>
        <begin position="254"/>
        <end position="273"/>
    </location>
</feature>
<feature type="transmembrane region" description="Helical" evidence="7">
    <location>
        <begin position="95"/>
        <end position="117"/>
    </location>
</feature>
<proteinExistence type="inferred from homology"/>
<evidence type="ECO:0000313" key="9">
    <source>
        <dbReference type="EMBL" id="KXJ92992.1"/>
    </source>
</evidence>
<dbReference type="InParanoid" id="A0A136J762"/>
<keyword evidence="2 7" id="KW-0812">Transmembrane</keyword>
<evidence type="ECO:0000256" key="1">
    <source>
        <dbReference type="ARBA" id="ARBA00004141"/>
    </source>
</evidence>
<evidence type="ECO:0000256" key="5">
    <source>
        <dbReference type="ARBA" id="ARBA00038359"/>
    </source>
</evidence>
<dbReference type="PANTHER" id="PTHR33048:SF96">
    <property type="entry name" value="INTEGRAL MEMBRANE PROTEIN"/>
    <property type="match status" value="1"/>
</dbReference>
<dbReference type="AlphaFoldDB" id="A0A136J762"/>
<evidence type="ECO:0000256" key="4">
    <source>
        <dbReference type="ARBA" id="ARBA00023136"/>
    </source>
</evidence>
<feature type="region of interest" description="Disordered" evidence="6">
    <location>
        <begin position="463"/>
        <end position="484"/>
    </location>
</feature>
<dbReference type="InterPro" id="IPR049326">
    <property type="entry name" value="Rhodopsin_dom_fungi"/>
</dbReference>
<comment type="subcellular location">
    <subcellularLocation>
        <location evidence="1">Membrane</location>
        <topology evidence="1">Multi-pass membrane protein</topology>
    </subcellularLocation>
</comment>
<feature type="region of interest" description="Disordered" evidence="6">
    <location>
        <begin position="412"/>
        <end position="445"/>
    </location>
</feature>
<protein>
    <recommendedName>
        <fullName evidence="8">Rhodopsin domain-containing protein</fullName>
    </recommendedName>
</protein>
<feature type="transmembrane region" description="Helical" evidence="7">
    <location>
        <begin position="216"/>
        <end position="234"/>
    </location>
</feature>
<feature type="domain" description="Rhodopsin" evidence="8">
    <location>
        <begin position="34"/>
        <end position="278"/>
    </location>
</feature>
<feature type="transmembrane region" description="Helical" evidence="7">
    <location>
        <begin position="182"/>
        <end position="204"/>
    </location>
</feature>
<organism evidence="9 10">
    <name type="scientific">Microdochium bolleyi</name>
    <dbReference type="NCBI Taxonomy" id="196109"/>
    <lineage>
        <taxon>Eukaryota</taxon>
        <taxon>Fungi</taxon>
        <taxon>Dikarya</taxon>
        <taxon>Ascomycota</taxon>
        <taxon>Pezizomycotina</taxon>
        <taxon>Sordariomycetes</taxon>
        <taxon>Xylariomycetidae</taxon>
        <taxon>Xylariales</taxon>
        <taxon>Microdochiaceae</taxon>
        <taxon>Microdochium</taxon>
    </lineage>
</organism>
<dbReference type="Proteomes" id="UP000070501">
    <property type="component" value="Unassembled WGS sequence"/>
</dbReference>
<reference evidence="10" key="1">
    <citation type="submission" date="2016-02" db="EMBL/GenBank/DDBJ databases">
        <title>Draft genome sequence of Microdochium bolleyi, a fungal endophyte of beachgrass.</title>
        <authorList>
            <consortium name="DOE Joint Genome Institute"/>
            <person name="David A.S."/>
            <person name="May G."/>
            <person name="Haridas S."/>
            <person name="Lim J."/>
            <person name="Wang M."/>
            <person name="Labutti K."/>
            <person name="Lipzen A."/>
            <person name="Barry K."/>
            <person name="Grigoriev I.V."/>
        </authorList>
    </citation>
    <scope>NUCLEOTIDE SEQUENCE [LARGE SCALE GENOMIC DNA]</scope>
    <source>
        <strain evidence="10">J235TASD1</strain>
    </source>
</reference>
<feature type="transmembrane region" description="Helical" evidence="7">
    <location>
        <begin position="16"/>
        <end position="38"/>
    </location>
</feature>
<dbReference type="EMBL" id="KQ964248">
    <property type="protein sequence ID" value="KXJ92992.1"/>
    <property type="molecule type" value="Genomic_DNA"/>
</dbReference>
<evidence type="ECO:0000256" key="2">
    <source>
        <dbReference type="ARBA" id="ARBA00022692"/>
    </source>
</evidence>
<evidence type="ECO:0000256" key="3">
    <source>
        <dbReference type="ARBA" id="ARBA00022989"/>
    </source>
</evidence>
<gene>
    <name evidence="9" type="ORF">Micbo1qcDRAFT_232643</name>
</gene>
<sequence length="484" mass="52359">MAAQDPTVSTESNASALVVTAYVMLALTWISVILRTYVRGFLTKGFLADDWWMLAAQANFTVSCAFILRGCFYGLGRHNKSLSVYDEVNSIKWQALATATYVLNMWLIKMSIGIFLLRIATLKRYRYTLYISISIVGVWSLVLFFWNIFQCNPVEAQWDYTILSSNPNARCVSVDQVVSAAYALSVMTILSDWLFALLPIPMVWNVKMSVQAKMTVMAILGVGIFASVATLVRLKYLADLTEVDDILYAGTNAMVWTLIEPALAIIASSLATIRPLLRAWNIRGFQSTERSRSTGFRYGKQPSRNAGPNGMPGFGSADVTLADIETGHGKSDASRTAKNNNGGNDDEISASTGSWGSSNKGPHVMSIVQEAEEREDGQRTAAIATTEPAGHKKTPASGIQRVTTITQTTMTTATTGGGGTAAATNGLSSYGTDPSQQRTGSSFQGQTFLASDQGSISSIELANMQPQNADDVSPLPHGASTRRR</sequence>
<feature type="compositionally biased region" description="Polar residues" evidence="6">
    <location>
        <begin position="425"/>
        <end position="445"/>
    </location>
</feature>
<evidence type="ECO:0000256" key="6">
    <source>
        <dbReference type="SAM" id="MobiDB-lite"/>
    </source>
</evidence>
<feature type="transmembrane region" description="Helical" evidence="7">
    <location>
        <begin position="129"/>
        <end position="149"/>
    </location>
</feature>
<feature type="compositionally biased region" description="Basic and acidic residues" evidence="6">
    <location>
        <begin position="325"/>
        <end position="335"/>
    </location>
</feature>